<dbReference type="InterPro" id="IPR036188">
    <property type="entry name" value="FAD/NAD-bd_sf"/>
</dbReference>
<dbReference type="EMBL" id="JASBNA010000029">
    <property type="protein sequence ID" value="KAK7683859.1"/>
    <property type="molecule type" value="Genomic_DNA"/>
</dbReference>
<feature type="binding site" evidence="8">
    <location>
        <position position="117"/>
    </location>
    <ligand>
        <name>FAD</name>
        <dbReference type="ChEBI" id="CHEBI:57692"/>
    </ligand>
</feature>
<dbReference type="Pfam" id="PF05199">
    <property type="entry name" value="GMC_oxred_C"/>
    <property type="match status" value="1"/>
</dbReference>
<dbReference type="GO" id="GO:0016614">
    <property type="term" value="F:oxidoreductase activity, acting on CH-OH group of donors"/>
    <property type="evidence" value="ECO:0007669"/>
    <property type="project" value="InterPro"/>
</dbReference>
<dbReference type="PROSITE" id="PS00624">
    <property type="entry name" value="GMC_OXRED_2"/>
    <property type="match status" value="1"/>
</dbReference>
<sequence>MFSPGKTSIFSMKFLKLLSLCYLPIAFSQTINSTFDFIIIGGGTSGLLIAERLTDDPSISVAVLEAGQAVVSDTTSVPALFTQFIGSDIDWGFTSVPQKNVDGLVISLPRGKLLGGTSSVNGMYFVRAHQKEYDVWETLGNPGWNWDSVDAHIKTVEAFHPAPADIQQEFGAIDLPSDHGSNGQIQVSYSNFYAPDKFIVGYVNSLNALGINRTTRASGGLTSGVWQSPTAIKPDNRSRSAVGTDFVLAGNKKTNLKIFTGATVSKIILAGGAISGSAGVSATGVQFISGGQNQTVKLTSRGNVIVTAGTYQTPKILELSGIGNPTILNAKGIQTKVNVTGVGENLQDHAGVPVTLEHSANLGQTLEDFTRNTTYAAEQQALYLKNRTGVLASVPGSTLAMLPIQAIVTPERLTELTALLDKAIAGFKGTALEKQYAEQRKLFLDPDVPDYELTLTPGSADSRLPPDDSSHNRELVTVINIRPFSRGNVHLNTTNPLDLPIIDPNFLGITEFELAFLTDGIKFVTKLAQTAPLKDLVTSQLNPAPNATDTELAAYIQQGTFSVWHPCGSASMLPQEQNGVVDANLKIYGTSNIRVADASIIPFEIGAHTLATVYGNALKAAEIFRTLV</sequence>
<feature type="chain" id="PRO_5043732197" description="Glucose-methanol-choline oxidoreductase N-terminal domain-containing protein" evidence="10">
    <location>
        <begin position="29"/>
        <end position="628"/>
    </location>
</feature>
<evidence type="ECO:0000313" key="14">
    <source>
        <dbReference type="Proteomes" id="UP001385951"/>
    </source>
</evidence>
<organism evidence="13 14">
    <name type="scientific">Cerrena zonata</name>
    <dbReference type="NCBI Taxonomy" id="2478898"/>
    <lineage>
        <taxon>Eukaryota</taxon>
        <taxon>Fungi</taxon>
        <taxon>Dikarya</taxon>
        <taxon>Basidiomycota</taxon>
        <taxon>Agaricomycotina</taxon>
        <taxon>Agaricomycetes</taxon>
        <taxon>Polyporales</taxon>
        <taxon>Cerrenaceae</taxon>
        <taxon>Cerrena</taxon>
    </lineage>
</organism>
<gene>
    <name evidence="13" type="ORF">QCA50_013237</name>
</gene>
<dbReference type="Gene3D" id="3.30.560.10">
    <property type="entry name" value="Glucose Oxidase, domain 3"/>
    <property type="match status" value="1"/>
</dbReference>
<evidence type="ECO:0000259" key="12">
    <source>
        <dbReference type="PROSITE" id="PS00624"/>
    </source>
</evidence>
<dbReference type="SUPFAM" id="SSF51905">
    <property type="entry name" value="FAD/NAD(P)-binding domain"/>
    <property type="match status" value="1"/>
</dbReference>
<dbReference type="GO" id="GO:0050660">
    <property type="term" value="F:flavin adenine dinucleotide binding"/>
    <property type="evidence" value="ECO:0007669"/>
    <property type="project" value="InterPro"/>
</dbReference>
<accession>A0AAW0G0B9</accession>
<name>A0AAW0G0B9_9APHY</name>
<feature type="signal peptide" evidence="10">
    <location>
        <begin position="1"/>
        <end position="28"/>
    </location>
</feature>
<evidence type="ECO:0000256" key="8">
    <source>
        <dbReference type="PIRSR" id="PIRSR000137-2"/>
    </source>
</evidence>
<feature type="active site" description="Proton donor" evidence="7">
    <location>
        <position position="565"/>
    </location>
</feature>
<evidence type="ECO:0000256" key="3">
    <source>
        <dbReference type="ARBA" id="ARBA00022630"/>
    </source>
</evidence>
<dbReference type="PROSITE" id="PS00623">
    <property type="entry name" value="GMC_OXRED_1"/>
    <property type="match status" value="1"/>
</dbReference>
<dbReference type="SUPFAM" id="SSF54373">
    <property type="entry name" value="FAD-linked reductases, C-terminal domain"/>
    <property type="match status" value="1"/>
</dbReference>
<dbReference type="InterPro" id="IPR000172">
    <property type="entry name" value="GMC_OxRdtase_N"/>
</dbReference>
<dbReference type="InterPro" id="IPR007867">
    <property type="entry name" value="GMC_OxRtase_C"/>
</dbReference>
<proteinExistence type="inferred from homology"/>
<evidence type="ECO:0000256" key="10">
    <source>
        <dbReference type="SAM" id="SignalP"/>
    </source>
</evidence>
<keyword evidence="5 8" id="KW-0274">FAD</keyword>
<feature type="binding site" evidence="8">
    <location>
        <begin position="44"/>
        <end position="45"/>
    </location>
    <ligand>
        <name>FAD</name>
        <dbReference type="ChEBI" id="CHEBI:57692"/>
    </ligand>
</feature>
<evidence type="ECO:0000256" key="2">
    <source>
        <dbReference type="ARBA" id="ARBA00010790"/>
    </source>
</evidence>
<evidence type="ECO:0000313" key="13">
    <source>
        <dbReference type="EMBL" id="KAK7683859.1"/>
    </source>
</evidence>
<feature type="binding site" evidence="8">
    <location>
        <position position="264"/>
    </location>
    <ligand>
        <name>FAD</name>
        <dbReference type="ChEBI" id="CHEBI:57692"/>
    </ligand>
</feature>
<evidence type="ECO:0000256" key="1">
    <source>
        <dbReference type="ARBA" id="ARBA00001974"/>
    </source>
</evidence>
<dbReference type="PANTHER" id="PTHR11552">
    <property type="entry name" value="GLUCOSE-METHANOL-CHOLINE GMC OXIDOREDUCTASE"/>
    <property type="match status" value="1"/>
</dbReference>
<dbReference type="Gene3D" id="3.50.50.60">
    <property type="entry name" value="FAD/NAD(P)-binding domain"/>
    <property type="match status" value="1"/>
</dbReference>
<feature type="domain" description="Glucose-methanol-choline oxidoreductase N-terminal" evidence="11">
    <location>
        <begin position="111"/>
        <end position="134"/>
    </location>
</feature>
<evidence type="ECO:0000256" key="5">
    <source>
        <dbReference type="ARBA" id="ARBA00022827"/>
    </source>
</evidence>
<evidence type="ECO:0000256" key="6">
    <source>
        <dbReference type="ARBA" id="ARBA00023002"/>
    </source>
</evidence>
<dbReference type="InterPro" id="IPR012132">
    <property type="entry name" value="GMC_OxRdtase"/>
</dbReference>
<comment type="caution">
    <text evidence="13">The sequence shown here is derived from an EMBL/GenBank/DDBJ whole genome shotgun (WGS) entry which is preliminary data.</text>
</comment>
<feature type="binding site" evidence="8">
    <location>
        <begin position="564"/>
        <end position="565"/>
    </location>
    <ligand>
        <name>FAD</name>
        <dbReference type="ChEBI" id="CHEBI:57692"/>
    </ligand>
</feature>
<feature type="domain" description="Glucose-methanol-choline oxidoreductase N-terminal" evidence="12">
    <location>
        <begin position="309"/>
        <end position="323"/>
    </location>
</feature>
<keyword evidence="14" id="KW-1185">Reference proteome</keyword>
<dbReference type="PANTHER" id="PTHR11552:SF201">
    <property type="entry name" value="GLUCOSE-METHANOL-CHOLINE OXIDOREDUCTASE N-TERMINAL DOMAIN-CONTAINING PROTEIN"/>
    <property type="match status" value="1"/>
</dbReference>
<evidence type="ECO:0000256" key="4">
    <source>
        <dbReference type="ARBA" id="ARBA00022729"/>
    </source>
</evidence>
<feature type="active site" description="Proton acceptor" evidence="7">
    <location>
        <position position="608"/>
    </location>
</feature>
<dbReference type="Proteomes" id="UP001385951">
    <property type="component" value="Unassembled WGS sequence"/>
</dbReference>
<dbReference type="PIRSF" id="PIRSF000137">
    <property type="entry name" value="Alcohol_oxidase"/>
    <property type="match status" value="1"/>
</dbReference>
<comment type="similarity">
    <text evidence="2 9">Belongs to the GMC oxidoreductase family.</text>
</comment>
<evidence type="ECO:0000259" key="11">
    <source>
        <dbReference type="PROSITE" id="PS00623"/>
    </source>
</evidence>
<reference evidence="13 14" key="1">
    <citation type="submission" date="2022-09" db="EMBL/GenBank/DDBJ databases">
        <authorList>
            <person name="Palmer J.M."/>
        </authorList>
    </citation>
    <scope>NUCLEOTIDE SEQUENCE [LARGE SCALE GENOMIC DNA]</scope>
    <source>
        <strain evidence="13 14">DSM 7382</strain>
    </source>
</reference>
<keyword evidence="6" id="KW-0560">Oxidoreductase</keyword>
<comment type="cofactor">
    <cofactor evidence="1 8">
        <name>FAD</name>
        <dbReference type="ChEBI" id="CHEBI:57692"/>
    </cofactor>
</comment>
<dbReference type="AlphaFoldDB" id="A0AAW0G0B9"/>
<protein>
    <recommendedName>
        <fullName evidence="11 12">Glucose-methanol-choline oxidoreductase N-terminal domain-containing protein</fullName>
    </recommendedName>
</protein>
<keyword evidence="4 10" id="KW-0732">Signal</keyword>
<evidence type="ECO:0000256" key="9">
    <source>
        <dbReference type="RuleBase" id="RU003968"/>
    </source>
</evidence>
<evidence type="ECO:0000256" key="7">
    <source>
        <dbReference type="PIRSR" id="PIRSR000137-1"/>
    </source>
</evidence>
<keyword evidence="3 9" id="KW-0285">Flavoprotein</keyword>
<dbReference type="Pfam" id="PF00732">
    <property type="entry name" value="GMC_oxred_N"/>
    <property type="match status" value="1"/>
</dbReference>